<name>A0AAD9ASQ0_9PEZI</name>
<comment type="caution">
    <text evidence="2">The sequence shown here is derived from an EMBL/GenBank/DDBJ whole genome shotgun (WGS) entry which is preliminary data.</text>
</comment>
<evidence type="ECO:0000256" key="1">
    <source>
        <dbReference type="SAM" id="MobiDB-lite"/>
    </source>
</evidence>
<dbReference type="AlphaFoldDB" id="A0AAD9ASQ0"/>
<protein>
    <submittedName>
        <fullName evidence="2">Uncharacterized protein</fullName>
    </submittedName>
</protein>
<gene>
    <name evidence="2" type="ORF">CCHR01_04621</name>
</gene>
<keyword evidence="3" id="KW-1185">Reference proteome</keyword>
<organism evidence="2 3">
    <name type="scientific">Colletotrichum chrysophilum</name>
    <dbReference type="NCBI Taxonomy" id="1836956"/>
    <lineage>
        <taxon>Eukaryota</taxon>
        <taxon>Fungi</taxon>
        <taxon>Dikarya</taxon>
        <taxon>Ascomycota</taxon>
        <taxon>Pezizomycotina</taxon>
        <taxon>Sordariomycetes</taxon>
        <taxon>Hypocreomycetidae</taxon>
        <taxon>Glomerellales</taxon>
        <taxon>Glomerellaceae</taxon>
        <taxon>Colletotrichum</taxon>
        <taxon>Colletotrichum gloeosporioides species complex</taxon>
    </lineage>
</organism>
<sequence length="73" mass="8214">MMIDARISVRLDLKAKDDDEEVDDEHKDYDDHDPSPPTAPSDFRRNPPPPPKMGARGLMPTLPCYRPSARVIG</sequence>
<evidence type="ECO:0000313" key="2">
    <source>
        <dbReference type="EMBL" id="KAK1852770.1"/>
    </source>
</evidence>
<feature type="compositionally biased region" description="Basic and acidic residues" evidence="1">
    <location>
        <begin position="24"/>
        <end position="34"/>
    </location>
</feature>
<feature type="region of interest" description="Disordered" evidence="1">
    <location>
        <begin position="13"/>
        <end position="73"/>
    </location>
</feature>
<proteinExistence type="predicted"/>
<dbReference type="EMBL" id="JAQOWY010000068">
    <property type="protein sequence ID" value="KAK1852770.1"/>
    <property type="molecule type" value="Genomic_DNA"/>
</dbReference>
<accession>A0AAD9ASQ0</accession>
<dbReference type="Proteomes" id="UP001243330">
    <property type="component" value="Unassembled WGS sequence"/>
</dbReference>
<reference evidence="2" key="1">
    <citation type="submission" date="2023-01" db="EMBL/GenBank/DDBJ databases">
        <title>Colletotrichum chrysophilum M932 genome sequence.</title>
        <authorList>
            <person name="Baroncelli R."/>
        </authorList>
    </citation>
    <scope>NUCLEOTIDE SEQUENCE</scope>
    <source>
        <strain evidence="2">M932</strain>
    </source>
</reference>
<evidence type="ECO:0000313" key="3">
    <source>
        <dbReference type="Proteomes" id="UP001243330"/>
    </source>
</evidence>